<protein>
    <submittedName>
        <fullName evidence="1">Uncharacterized protein</fullName>
    </submittedName>
</protein>
<accession>A0A0H5QRE7</accession>
<organism evidence="1">
    <name type="scientific">Spongospora subterranea</name>
    <dbReference type="NCBI Taxonomy" id="70186"/>
    <lineage>
        <taxon>Eukaryota</taxon>
        <taxon>Sar</taxon>
        <taxon>Rhizaria</taxon>
        <taxon>Endomyxa</taxon>
        <taxon>Phytomyxea</taxon>
        <taxon>Plasmodiophorida</taxon>
        <taxon>Plasmodiophoridae</taxon>
        <taxon>Spongospora</taxon>
    </lineage>
</organism>
<name>A0A0H5QRE7_9EUKA</name>
<proteinExistence type="predicted"/>
<dbReference type="AlphaFoldDB" id="A0A0H5QRE7"/>
<dbReference type="EMBL" id="HACM01004171">
    <property type="protein sequence ID" value="CRZ04613.1"/>
    <property type="molecule type" value="Transcribed_RNA"/>
</dbReference>
<reference evidence="1" key="1">
    <citation type="submission" date="2015-04" db="EMBL/GenBank/DDBJ databases">
        <title>The genome sequence of the plant pathogenic Rhizarian Plasmodiophora brassicae reveals insights in its biotrophic life cycle and the origin of chitin synthesis.</title>
        <authorList>
            <person name="Schwelm A."/>
            <person name="Fogelqvist J."/>
            <person name="Knaust A."/>
            <person name="Julke S."/>
            <person name="Lilja T."/>
            <person name="Dhandapani V."/>
            <person name="Bonilla-Rosso G."/>
            <person name="Karlsson M."/>
            <person name="Shevchenko A."/>
            <person name="Choi S.R."/>
            <person name="Kim H.G."/>
            <person name="Park J.Y."/>
            <person name="Lim Y.P."/>
            <person name="Ludwig-Muller J."/>
            <person name="Dixelius C."/>
        </authorList>
    </citation>
    <scope>NUCLEOTIDE SEQUENCE</scope>
    <source>
        <tissue evidence="1">Potato root galls</tissue>
    </source>
</reference>
<sequence length="99" mass="11181">MMICTGPVPVSIHLLSTLNSTESISPLALTVNGHGHNRLSVRGHCSSSRLHRQTRLFGASFLNTSGVQQNTLSKLESIELLWFYIKRLKPFVFWRSLQM</sequence>
<evidence type="ECO:0000313" key="1">
    <source>
        <dbReference type="EMBL" id="CRZ04613.1"/>
    </source>
</evidence>